<organism evidence="1 2">
    <name type="scientific">Penicillium hordei</name>
    <dbReference type="NCBI Taxonomy" id="40994"/>
    <lineage>
        <taxon>Eukaryota</taxon>
        <taxon>Fungi</taxon>
        <taxon>Dikarya</taxon>
        <taxon>Ascomycota</taxon>
        <taxon>Pezizomycotina</taxon>
        <taxon>Eurotiomycetes</taxon>
        <taxon>Eurotiomycetidae</taxon>
        <taxon>Eurotiales</taxon>
        <taxon>Aspergillaceae</taxon>
        <taxon>Penicillium</taxon>
    </lineage>
</organism>
<dbReference type="Proteomes" id="UP001213799">
    <property type="component" value="Unassembled WGS sequence"/>
</dbReference>
<comment type="caution">
    <text evidence="1">The sequence shown here is derived from an EMBL/GenBank/DDBJ whole genome shotgun (WGS) entry which is preliminary data.</text>
</comment>
<proteinExistence type="predicted"/>
<dbReference type="AlphaFoldDB" id="A0AAD6DUZ2"/>
<reference evidence="1" key="1">
    <citation type="journal article" date="2023" name="IMA Fungus">
        <title>Comparative genomic study of the Penicillium genus elucidates a diverse pangenome and 15 lateral gene transfer events.</title>
        <authorList>
            <person name="Petersen C."/>
            <person name="Sorensen T."/>
            <person name="Nielsen M.R."/>
            <person name="Sondergaard T.E."/>
            <person name="Sorensen J.L."/>
            <person name="Fitzpatrick D.A."/>
            <person name="Frisvad J.C."/>
            <person name="Nielsen K.L."/>
        </authorList>
    </citation>
    <scope>NUCLEOTIDE SEQUENCE</scope>
    <source>
        <strain evidence="1">IBT 12815</strain>
    </source>
</reference>
<gene>
    <name evidence="1" type="ORF">N7537_010417</name>
</gene>
<dbReference type="GeneID" id="81591713"/>
<accession>A0AAD6DUZ2</accession>
<dbReference type="EMBL" id="JAQJAE010000005">
    <property type="protein sequence ID" value="KAJ5593513.1"/>
    <property type="molecule type" value="Genomic_DNA"/>
</dbReference>
<evidence type="ECO:0000313" key="1">
    <source>
        <dbReference type="EMBL" id="KAJ5593513.1"/>
    </source>
</evidence>
<evidence type="ECO:0000313" key="2">
    <source>
        <dbReference type="Proteomes" id="UP001213799"/>
    </source>
</evidence>
<protein>
    <submittedName>
        <fullName evidence="1">Uncharacterized protein</fullName>
    </submittedName>
</protein>
<reference evidence="1" key="2">
    <citation type="submission" date="2023-01" db="EMBL/GenBank/DDBJ databases">
        <authorList>
            <person name="Petersen C."/>
        </authorList>
    </citation>
    <scope>NUCLEOTIDE SEQUENCE</scope>
    <source>
        <strain evidence="1">IBT 12815</strain>
    </source>
</reference>
<dbReference type="RefSeq" id="XP_056750139.1">
    <property type="nucleotide sequence ID" value="XM_056901471.1"/>
</dbReference>
<name>A0AAD6DUZ2_9EURO</name>
<keyword evidence="2" id="KW-1185">Reference proteome</keyword>
<sequence length="150" mass="16436">MVSTRVSCDKLGSEANPIVIYEDASDDCGKQHASEQDHSDGYTELLSTPEFCATFGAGGSHVPRKNSKPVLTNSTCGLRPCQLEYGQSPRFILSPELESISNTCLEEERSEAAKTLKIEESASHNQDKSCHNIPRQCKNQVILPIFAYTA</sequence>